<evidence type="ECO:0000259" key="3">
    <source>
        <dbReference type="SMART" id="SM00822"/>
    </source>
</evidence>
<dbReference type="PANTHER" id="PTHR43669">
    <property type="entry name" value="5-KETO-D-GLUCONATE 5-REDUCTASE"/>
    <property type="match status" value="1"/>
</dbReference>
<dbReference type="SMART" id="SM00822">
    <property type="entry name" value="PKS_KR"/>
    <property type="match status" value="1"/>
</dbReference>
<dbReference type="PRINTS" id="PR00081">
    <property type="entry name" value="GDHRDH"/>
</dbReference>
<comment type="caution">
    <text evidence="4">The sequence shown here is derived from an EMBL/GenBank/DDBJ whole genome shotgun (WGS) entry which is preliminary data.</text>
</comment>
<reference evidence="4 5" key="1">
    <citation type="submission" date="2020-08" db="EMBL/GenBank/DDBJ databases">
        <title>Genomic Encyclopedia of Type Strains, Phase IV (KMG-IV): sequencing the most valuable type-strain genomes for metagenomic binning, comparative biology and taxonomic classification.</title>
        <authorList>
            <person name="Goeker M."/>
        </authorList>
    </citation>
    <scope>NUCLEOTIDE SEQUENCE [LARGE SCALE GENOMIC DNA]</scope>
    <source>
        <strain evidence="4 5">DSM 45385</strain>
    </source>
</reference>
<feature type="domain" description="Ketoreductase" evidence="3">
    <location>
        <begin position="4"/>
        <end position="184"/>
    </location>
</feature>
<gene>
    <name evidence="4" type="ORF">HNR40_002601</name>
</gene>
<dbReference type="SUPFAM" id="SSF51735">
    <property type="entry name" value="NAD(P)-binding Rossmann-fold domains"/>
    <property type="match status" value="1"/>
</dbReference>
<evidence type="ECO:0000313" key="5">
    <source>
        <dbReference type="Proteomes" id="UP000568380"/>
    </source>
</evidence>
<proteinExistence type="inferred from homology"/>
<evidence type="ECO:0000256" key="1">
    <source>
        <dbReference type="ARBA" id="ARBA00006484"/>
    </source>
</evidence>
<dbReference type="Gene3D" id="3.40.50.720">
    <property type="entry name" value="NAD(P)-binding Rossmann-like Domain"/>
    <property type="match status" value="1"/>
</dbReference>
<dbReference type="RefSeq" id="WP_184960742.1">
    <property type="nucleotide sequence ID" value="NZ_JACHIN010000003.1"/>
</dbReference>
<dbReference type="Pfam" id="PF13561">
    <property type="entry name" value="adh_short_C2"/>
    <property type="match status" value="1"/>
</dbReference>
<dbReference type="InterPro" id="IPR057326">
    <property type="entry name" value="KR_dom"/>
</dbReference>
<evidence type="ECO:0000313" key="4">
    <source>
        <dbReference type="EMBL" id="MBB5077128.1"/>
    </source>
</evidence>
<organism evidence="4 5">
    <name type="scientific">Nonomuraea endophytica</name>
    <dbReference type="NCBI Taxonomy" id="714136"/>
    <lineage>
        <taxon>Bacteria</taxon>
        <taxon>Bacillati</taxon>
        <taxon>Actinomycetota</taxon>
        <taxon>Actinomycetes</taxon>
        <taxon>Streptosporangiales</taxon>
        <taxon>Streptosporangiaceae</taxon>
        <taxon>Nonomuraea</taxon>
    </lineage>
</organism>
<evidence type="ECO:0000256" key="2">
    <source>
        <dbReference type="ARBA" id="ARBA00023002"/>
    </source>
</evidence>
<keyword evidence="2" id="KW-0560">Oxidoreductase</keyword>
<dbReference type="InterPro" id="IPR036291">
    <property type="entry name" value="NAD(P)-bd_dom_sf"/>
</dbReference>
<comment type="similarity">
    <text evidence="1">Belongs to the short-chain dehydrogenases/reductases (SDR) family.</text>
</comment>
<dbReference type="CDD" id="cd05233">
    <property type="entry name" value="SDR_c"/>
    <property type="match status" value="1"/>
</dbReference>
<dbReference type="PANTHER" id="PTHR43669:SF3">
    <property type="entry name" value="ALCOHOL DEHYDROGENASE, PUTATIVE (AFU_ORTHOLOGUE AFUA_3G03445)-RELATED"/>
    <property type="match status" value="1"/>
</dbReference>
<protein>
    <submittedName>
        <fullName evidence="4">NAD(P)-dependent dehydrogenase (Short-subunit alcohol dehydrogenase family)</fullName>
    </submittedName>
</protein>
<dbReference type="Proteomes" id="UP000568380">
    <property type="component" value="Unassembled WGS sequence"/>
</dbReference>
<name>A0A7W8A088_9ACTN</name>
<dbReference type="AlphaFoldDB" id="A0A7W8A088"/>
<dbReference type="EMBL" id="JACHIN010000003">
    <property type="protein sequence ID" value="MBB5077128.1"/>
    <property type="molecule type" value="Genomic_DNA"/>
</dbReference>
<accession>A0A7W8A088</accession>
<sequence length="239" mass="25285">MTAPALIVTGATGGLGPAVVSRLAERGDRLLLTGRDKARLAELGKEYDVETLATDVSDPAGAREAAEAALAAFGRIDGLVHLVGGFRAGPYFLMDPAAYEGMLRDNFLSAVTATQALLPHLTDGGRLVYFSTPLADEPMPALSAYAASKAALVAWVRSIAHELKRGGVHANVVSMTMADTPQKRRERPDLDTDHMVAPELVARVVAFLTSAESDGLYGSVVPVLGRFEFTSELSGRPPR</sequence>
<dbReference type="GO" id="GO:0016491">
    <property type="term" value="F:oxidoreductase activity"/>
    <property type="evidence" value="ECO:0007669"/>
    <property type="project" value="UniProtKB-KW"/>
</dbReference>
<dbReference type="InterPro" id="IPR002347">
    <property type="entry name" value="SDR_fam"/>
</dbReference>
<keyword evidence="5" id="KW-1185">Reference proteome</keyword>